<keyword evidence="8" id="KW-0862">Zinc</keyword>
<evidence type="ECO:0000256" key="5">
    <source>
        <dbReference type="ARBA" id="ARBA00022670"/>
    </source>
</evidence>
<dbReference type="GO" id="GO:0005737">
    <property type="term" value="C:cytoplasm"/>
    <property type="evidence" value="ECO:0007669"/>
    <property type="project" value="TreeGrafter"/>
</dbReference>
<reference evidence="14 15" key="1">
    <citation type="submission" date="2024-03" db="EMBL/GenBank/DDBJ databases">
        <title>Adaptation during the transition from Ophiocordyceps entomopathogen to insect associate is accompanied by gene loss and intensified selection.</title>
        <authorList>
            <person name="Ward C.M."/>
            <person name="Onetto C.A."/>
            <person name="Borneman A.R."/>
        </authorList>
    </citation>
    <scope>NUCLEOTIDE SEQUENCE [LARGE SCALE GENOMIC DNA]</scope>
    <source>
        <strain evidence="14">AWRI1</strain>
        <tissue evidence="14">Single Adult Female</tissue>
    </source>
</reference>
<evidence type="ECO:0000256" key="8">
    <source>
        <dbReference type="ARBA" id="ARBA00022833"/>
    </source>
</evidence>
<evidence type="ECO:0000313" key="15">
    <source>
        <dbReference type="Proteomes" id="UP001367676"/>
    </source>
</evidence>
<dbReference type="SUPFAM" id="SSF55486">
    <property type="entry name" value="Metalloproteases ('zincins'), catalytic domain"/>
    <property type="match status" value="1"/>
</dbReference>
<name>A0AAN9TDG8_9HEMI</name>
<keyword evidence="4" id="KW-0472">Membrane</keyword>
<evidence type="ECO:0000256" key="6">
    <source>
        <dbReference type="ARBA" id="ARBA00022723"/>
    </source>
</evidence>
<proteinExistence type="inferred from homology"/>
<feature type="domain" description="ERAP1-like C-terminal" evidence="12">
    <location>
        <begin position="1409"/>
        <end position="1545"/>
    </location>
</feature>
<dbReference type="GO" id="GO:0070006">
    <property type="term" value="F:metalloaminopeptidase activity"/>
    <property type="evidence" value="ECO:0007669"/>
    <property type="project" value="TreeGrafter"/>
</dbReference>
<accession>A0AAN9TDG8</accession>
<dbReference type="Pfam" id="PF17900">
    <property type="entry name" value="Peptidase_M1_N"/>
    <property type="match status" value="1"/>
</dbReference>
<dbReference type="GO" id="GO:0042277">
    <property type="term" value="F:peptide binding"/>
    <property type="evidence" value="ECO:0007669"/>
    <property type="project" value="TreeGrafter"/>
</dbReference>
<evidence type="ECO:0000259" key="13">
    <source>
        <dbReference type="Pfam" id="PF17900"/>
    </source>
</evidence>
<evidence type="ECO:0000259" key="11">
    <source>
        <dbReference type="Pfam" id="PF01433"/>
    </source>
</evidence>
<dbReference type="GO" id="GO:0008270">
    <property type="term" value="F:zinc ion binding"/>
    <property type="evidence" value="ECO:0007669"/>
    <property type="project" value="InterPro"/>
</dbReference>
<feature type="domain" description="Peptidase M1 membrane alanine aminopeptidase" evidence="11">
    <location>
        <begin position="1014"/>
        <end position="1236"/>
    </location>
</feature>
<dbReference type="SUPFAM" id="SSF63737">
    <property type="entry name" value="Leukotriene A4 hydrolase N-terminal domain"/>
    <property type="match status" value="1"/>
</dbReference>
<sequence length="1550" mass="177744">MSQLSSRCLNFRLDVPTFFQMSQFSAGCLIFRPVVSIFGWMSQFSSSCLNFRLDVSIFGWMSQLSSRCLNFRLDVSFFGQLSQFSAGCLNFRLVVSFFGWMSKFSAGCPNFLPDVSIFGWMSQLSSRCLNFRLDVSFFGQLSQFSAGCLNFRLVVSFFGWMSKFSAGCPNFLPDVSIFGWMSQLSSRCLNFRLDVSFFGQLSQFSAGCLNFRLVVSFFGWMSKFSAGCPNFLPDVSIFGWMSHFSAIFSFFGWMSKFSAGCLNFRLDVSFFGQLSQFSSSCLNFRLDVSIFGQLSQFSSSCLNFRLDVSFFGWMSKFSASCLNFHLVVSFFGWMSKFSAGFVSIFGWMSHFSAGCLNFRLDVSIFGWMSHFSASCLNFRLDVPNFFQTSQFSAGCLIFRLDLSHFSAGCLNFRLDVSIFGWMSHFSASCLNFRLVVSIFGWMSHFSASCLNFRLDVPNFFQTSQFSAGCLIFRLDVSIFGWMSKFSASCLNFHLVVSFFGWMSKFSAGCLNFRLDVSFFGQLSQFSSSCLNIRLDTSQFSAGCLIFRLDVSIFGWMSKFSASCLNFHLVVSFFGWMSKFSAGCLNFRLDVSFFGQLSQFSSSCLNIRLDVSFFGQHLNFRLDVSFFGLMSQFSAGCLNFWLDVSIFGQLSQFSSSCLIFRLDVSIFGWIRLDISFDWEILPTLAGFRGINFRLRNSASTTQQTSSPNRQKNLNLRHFRLDVSFFKVPASNISKKTSISKMKIFYLVILVVAVLQLKTVCSSHSQLSRIDNLPSILVPRKYDLLIYTDFENEKLLFHGEVRITIHCNEKTKFITLNVKELTILKDKVSVKLQSDEPTEPINVKDHKSDDSQERHTIILENELKSDQDYIVFIPFQKKKSTDSSDLGYVQYNYSSESDDLKKIIAVTIADVNDARRIFPSFDQKNMKANFNLTLGLPSKMSNLKAISSLQFIEKKTDPNNNDWILATFQESPSMSTYSLAFVVANLKPMEWNNSDTKVLITIWADEAIITKIESTLKIFVGVIDFYSQYFGSNPLFEALDLIVLPGLREMKTEKSGLILLEESALLFSDSSSDDIIADVTHRLCYEGSRQWVGARASVPQWNEYWLDIGMASTLRDICFKKRYSSEQKYYLSDLNLVETFMRVLRTDGESVSSCVYVDEKDFNLTKMFSDSIVYDKAYLIIRMTNHFLGKNNFDEGMKEYFKSGNSNLDQVWEVFNKIAKDSNLLPEYTSVKTIVESWTKKKGYALVTVERHFANKKATLKQSRFVQLEDQESSSKYFVKTDEYWILPLNYATKTQLMDNEGNNFQAPIVWLKYSASISPIEKNDLVLVNLGMNVLCRVAYDERSQKMISDTLLNKEEYTIFDEMTRAHLIADMLALSEVGELDYDISLSTLKEEFVKISELPDIRRQFSLKKLIIESACSFDVEECIVQCKALFKTWRNSDPSNRDKIIPDAIKEIVFCQAIKNGELEDFKFLWQQFDKNNDRRFNEIILTALGCFHDEKLLEMYLIYSIIIDKEMPKYSHAIINGLVLNEMGYNEVKKFFISRKSDIKTQ</sequence>
<dbReference type="Gene3D" id="1.25.50.20">
    <property type="match status" value="1"/>
</dbReference>
<dbReference type="Gene3D" id="2.60.40.1730">
    <property type="entry name" value="tricorn interacting facor f3 domain"/>
    <property type="match status" value="1"/>
</dbReference>
<protein>
    <recommendedName>
        <fullName evidence="16">Aminopeptidase</fullName>
    </recommendedName>
</protein>
<dbReference type="InterPro" id="IPR001930">
    <property type="entry name" value="Peptidase_M1"/>
</dbReference>
<evidence type="ECO:0000259" key="12">
    <source>
        <dbReference type="Pfam" id="PF11838"/>
    </source>
</evidence>
<keyword evidence="10" id="KW-0449">Lipoprotein</keyword>
<comment type="similarity">
    <text evidence="3">Belongs to the peptidase M1 family.</text>
</comment>
<comment type="subcellular location">
    <subcellularLocation>
        <location evidence="2">Cell membrane</location>
        <topology evidence="2">Lipid-anchor</topology>
        <topology evidence="2">GPI-anchor</topology>
    </subcellularLocation>
</comment>
<evidence type="ECO:0000313" key="14">
    <source>
        <dbReference type="EMBL" id="KAK7582439.1"/>
    </source>
</evidence>
<dbReference type="Pfam" id="PF11838">
    <property type="entry name" value="ERAP1_C"/>
    <property type="match status" value="1"/>
</dbReference>
<dbReference type="InterPro" id="IPR024571">
    <property type="entry name" value="ERAP1-like_C_dom"/>
</dbReference>
<keyword evidence="4" id="KW-0336">GPI-anchor</keyword>
<dbReference type="GO" id="GO:0006508">
    <property type="term" value="P:proteolysis"/>
    <property type="evidence" value="ECO:0007669"/>
    <property type="project" value="UniProtKB-KW"/>
</dbReference>
<keyword evidence="6" id="KW-0479">Metal-binding</keyword>
<comment type="caution">
    <text evidence="14">The sequence shown here is derived from an EMBL/GenBank/DDBJ whole genome shotgun (WGS) entry which is preliminary data.</text>
</comment>
<feature type="domain" description="Aminopeptidase N-like N-terminal" evidence="13">
    <location>
        <begin position="776"/>
        <end position="975"/>
    </location>
</feature>
<dbReference type="Gene3D" id="1.10.390.10">
    <property type="entry name" value="Neutral Protease Domain 2"/>
    <property type="match status" value="1"/>
</dbReference>
<dbReference type="Pfam" id="PF01433">
    <property type="entry name" value="Peptidase_M1"/>
    <property type="match status" value="1"/>
</dbReference>
<keyword evidence="7" id="KW-0378">Hydrolase</keyword>
<evidence type="ECO:0000256" key="2">
    <source>
        <dbReference type="ARBA" id="ARBA00004609"/>
    </source>
</evidence>
<evidence type="ECO:0008006" key="16">
    <source>
        <dbReference type="Google" id="ProtNLM"/>
    </source>
</evidence>
<keyword evidence="9" id="KW-0482">Metalloprotease</keyword>
<organism evidence="14 15">
    <name type="scientific">Parthenolecanium corni</name>
    <dbReference type="NCBI Taxonomy" id="536013"/>
    <lineage>
        <taxon>Eukaryota</taxon>
        <taxon>Metazoa</taxon>
        <taxon>Ecdysozoa</taxon>
        <taxon>Arthropoda</taxon>
        <taxon>Hexapoda</taxon>
        <taxon>Insecta</taxon>
        <taxon>Pterygota</taxon>
        <taxon>Neoptera</taxon>
        <taxon>Paraneoptera</taxon>
        <taxon>Hemiptera</taxon>
        <taxon>Sternorrhyncha</taxon>
        <taxon>Coccoidea</taxon>
        <taxon>Coccidae</taxon>
        <taxon>Parthenolecanium</taxon>
    </lineage>
</organism>
<dbReference type="GO" id="GO:0005615">
    <property type="term" value="C:extracellular space"/>
    <property type="evidence" value="ECO:0007669"/>
    <property type="project" value="TreeGrafter"/>
</dbReference>
<evidence type="ECO:0000256" key="4">
    <source>
        <dbReference type="ARBA" id="ARBA00022622"/>
    </source>
</evidence>
<evidence type="ECO:0000256" key="3">
    <source>
        <dbReference type="ARBA" id="ARBA00010136"/>
    </source>
</evidence>
<dbReference type="PROSITE" id="PS51257">
    <property type="entry name" value="PROKAR_LIPOPROTEIN"/>
    <property type="match status" value="1"/>
</dbReference>
<dbReference type="PANTHER" id="PTHR11533">
    <property type="entry name" value="PROTEASE M1 ZINC METALLOPROTEASE"/>
    <property type="match status" value="1"/>
</dbReference>
<evidence type="ECO:0000256" key="10">
    <source>
        <dbReference type="ARBA" id="ARBA00023288"/>
    </source>
</evidence>
<dbReference type="GO" id="GO:0005886">
    <property type="term" value="C:plasma membrane"/>
    <property type="evidence" value="ECO:0007669"/>
    <property type="project" value="UniProtKB-SubCell"/>
</dbReference>
<dbReference type="Proteomes" id="UP001367676">
    <property type="component" value="Unassembled WGS sequence"/>
</dbReference>
<dbReference type="InterPro" id="IPR014782">
    <property type="entry name" value="Peptidase_M1_dom"/>
</dbReference>
<dbReference type="InterPro" id="IPR045357">
    <property type="entry name" value="Aminopeptidase_N-like_N"/>
</dbReference>
<dbReference type="EMBL" id="JBBCAQ010000033">
    <property type="protein sequence ID" value="KAK7582439.1"/>
    <property type="molecule type" value="Genomic_DNA"/>
</dbReference>
<evidence type="ECO:0000256" key="1">
    <source>
        <dbReference type="ARBA" id="ARBA00001947"/>
    </source>
</evidence>
<evidence type="ECO:0000256" key="9">
    <source>
        <dbReference type="ARBA" id="ARBA00023049"/>
    </source>
</evidence>
<keyword evidence="15" id="KW-1185">Reference proteome</keyword>
<comment type="cofactor">
    <cofactor evidence="1">
        <name>Zn(2+)</name>
        <dbReference type="ChEBI" id="CHEBI:29105"/>
    </cofactor>
</comment>
<keyword evidence="4" id="KW-0325">Glycoprotein</keyword>
<dbReference type="PRINTS" id="PR00756">
    <property type="entry name" value="ALADIPTASE"/>
</dbReference>
<dbReference type="GO" id="GO:0098552">
    <property type="term" value="C:side of membrane"/>
    <property type="evidence" value="ECO:0007669"/>
    <property type="project" value="UniProtKB-KW"/>
</dbReference>
<dbReference type="PANTHER" id="PTHR11533:SF294">
    <property type="entry name" value="THYROTROPIN-RELEASING HORMONE-DEGRADING ECTOENZYME"/>
    <property type="match status" value="1"/>
</dbReference>
<dbReference type="GO" id="GO:0043171">
    <property type="term" value="P:peptide catabolic process"/>
    <property type="evidence" value="ECO:0007669"/>
    <property type="project" value="TreeGrafter"/>
</dbReference>
<dbReference type="InterPro" id="IPR042097">
    <property type="entry name" value="Aminopeptidase_N-like_N_sf"/>
</dbReference>
<keyword evidence="5" id="KW-0645">Protease</keyword>
<dbReference type="Gene3D" id="2.60.40.1910">
    <property type="match status" value="1"/>
</dbReference>
<dbReference type="InterPro" id="IPR050344">
    <property type="entry name" value="Peptidase_M1_aminopeptidases"/>
</dbReference>
<gene>
    <name evidence="14" type="ORF">V9T40_013884</name>
</gene>
<evidence type="ECO:0000256" key="7">
    <source>
        <dbReference type="ARBA" id="ARBA00022801"/>
    </source>
</evidence>
<dbReference type="InterPro" id="IPR027268">
    <property type="entry name" value="Peptidase_M4/M1_CTD_sf"/>
</dbReference>